<feature type="repeat" description="Solcar" evidence="10">
    <location>
        <begin position="104"/>
        <end position="197"/>
    </location>
</feature>
<evidence type="ECO:0000256" key="10">
    <source>
        <dbReference type="PROSITE-ProRule" id="PRU00282"/>
    </source>
</evidence>
<keyword evidence="3 11" id="KW-0813">Transport</keyword>
<dbReference type="RefSeq" id="XP_018334238.1">
    <property type="nucleotide sequence ID" value="XM_018478736.2"/>
</dbReference>
<evidence type="ECO:0000256" key="6">
    <source>
        <dbReference type="ARBA" id="ARBA00022792"/>
    </source>
</evidence>
<evidence type="ECO:0000256" key="8">
    <source>
        <dbReference type="ARBA" id="ARBA00023128"/>
    </source>
</evidence>
<sequence length="314" mass="34413">MVDVTDFIIGGLSAGCAGFFSNPLDVLKTRMQLQGELKARGQHAVHYKNVFHAAIVVTKNDGILGLQKGVVAAVILHSIRNCIRLGLYQTALKKGILTDENGKTVFYKSFIISSVCGAAGAFVGSPLFLIKTQLQSQAVQQIAVGFQHNHRGAISALKTIYSQHGLRGLWRGANGTVIRAVAGSSAQLTSFLMAKDALRDVAYLKNRPYLISFIASFIGGVFQTVAVTPFDLISTRLYNQGIDAQGRGLLYSGVIDCCVKVWKTEGFFGFYKGVGANYMRLAPHSVLTLVFWDYFKELHNVYLSKREIVIRQKL</sequence>
<dbReference type="GeneID" id="108743252"/>
<keyword evidence="5" id="KW-0677">Repeat</keyword>
<evidence type="ECO:0000256" key="9">
    <source>
        <dbReference type="ARBA" id="ARBA00023136"/>
    </source>
</evidence>
<dbReference type="Proteomes" id="UP000192223">
    <property type="component" value="Unplaced"/>
</dbReference>
<dbReference type="InterPro" id="IPR023395">
    <property type="entry name" value="MCP_dom_sf"/>
</dbReference>
<dbReference type="GO" id="GO:0005743">
    <property type="term" value="C:mitochondrial inner membrane"/>
    <property type="evidence" value="ECO:0007669"/>
    <property type="project" value="UniProtKB-SubCell"/>
</dbReference>
<dbReference type="PANTHER" id="PTHR45928">
    <property type="entry name" value="RE38146P"/>
    <property type="match status" value="1"/>
</dbReference>
<comment type="similarity">
    <text evidence="2 11">Belongs to the mitochondrial carrier (TC 2.A.29) family.</text>
</comment>
<evidence type="ECO:0000313" key="16">
    <source>
        <dbReference type="RefSeq" id="XP_018334241.1"/>
    </source>
</evidence>
<evidence type="ECO:0000256" key="5">
    <source>
        <dbReference type="ARBA" id="ARBA00022737"/>
    </source>
</evidence>
<keyword evidence="7" id="KW-1133">Transmembrane helix</keyword>
<evidence type="ECO:0000256" key="7">
    <source>
        <dbReference type="ARBA" id="ARBA00022989"/>
    </source>
</evidence>
<name>A0A1W4XDM1_AGRPL</name>
<comment type="subcellular location">
    <subcellularLocation>
        <location evidence="1">Mitochondrion inner membrane</location>
        <topology evidence="1">Multi-pass membrane protein</topology>
    </subcellularLocation>
</comment>
<evidence type="ECO:0000313" key="13">
    <source>
        <dbReference type="RefSeq" id="XP_018334238.1"/>
    </source>
</evidence>
<keyword evidence="8" id="KW-0496">Mitochondrion</keyword>
<dbReference type="Pfam" id="PF00153">
    <property type="entry name" value="Mito_carr"/>
    <property type="match status" value="3"/>
</dbReference>
<dbReference type="InterPro" id="IPR018108">
    <property type="entry name" value="MCP_transmembrane"/>
</dbReference>
<reference evidence="13 14" key="1">
    <citation type="submission" date="2025-04" db="UniProtKB">
        <authorList>
            <consortium name="RefSeq"/>
        </authorList>
    </citation>
    <scope>IDENTIFICATION</scope>
    <source>
        <tissue evidence="13 14">Entire body</tissue>
    </source>
</reference>
<dbReference type="AlphaFoldDB" id="A0A1W4XDM1"/>
<accession>A0A1W4XDM1</accession>
<evidence type="ECO:0000256" key="1">
    <source>
        <dbReference type="ARBA" id="ARBA00004448"/>
    </source>
</evidence>
<evidence type="ECO:0000256" key="2">
    <source>
        <dbReference type="ARBA" id="ARBA00006375"/>
    </source>
</evidence>
<evidence type="ECO:0000256" key="11">
    <source>
        <dbReference type="RuleBase" id="RU000488"/>
    </source>
</evidence>
<keyword evidence="4 10" id="KW-0812">Transmembrane</keyword>
<proteinExistence type="inferred from homology"/>
<dbReference type="Gene3D" id="1.50.40.10">
    <property type="entry name" value="Mitochondrial carrier domain"/>
    <property type="match status" value="1"/>
</dbReference>
<keyword evidence="9 10" id="KW-0472">Membrane</keyword>
<dbReference type="PANTHER" id="PTHR45928:SF1">
    <property type="entry name" value="RE38146P"/>
    <property type="match status" value="1"/>
</dbReference>
<evidence type="ECO:0000256" key="3">
    <source>
        <dbReference type="ARBA" id="ARBA00022448"/>
    </source>
</evidence>
<dbReference type="RefSeq" id="XP_018334241.1">
    <property type="nucleotide sequence ID" value="XM_018478739.2"/>
</dbReference>
<dbReference type="RefSeq" id="XP_018334240.1">
    <property type="nucleotide sequence ID" value="XM_018478738.2"/>
</dbReference>
<keyword evidence="12" id="KW-1185">Reference proteome</keyword>
<evidence type="ECO:0000256" key="4">
    <source>
        <dbReference type="ARBA" id="ARBA00022692"/>
    </source>
</evidence>
<dbReference type="SUPFAM" id="SSF103506">
    <property type="entry name" value="Mitochondrial carrier"/>
    <property type="match status" value="1"/>
</dbReference>
<protein>
    <submittedName>
        <fullName evidence="13 14">Solute carrier family 25 member 35-like isoform X1</fullName>
    </submittedName>
</protein>
<evidence type="ECO:0000313" key="15">
    <source>
        <dbReference type="RefSeq" id="XP_018334240.1"/>
    </source>
</evidence>
<dbReference type="RefSeq" id="XP_018334239.1">
    <property type="nucleotide sequence ID" value="XM_018478737.2"/>
</dbReference>
<dbReference type="OrthoDB" id="6703404at2759"/>
<dbReference type="KEGG" id="apln:108743252"/>
<dbReference type="InterPro" id="IPR051508">
    <property type="entry name" value="Mito_Carrier_Antiporter"/>
</dbReference>
<evidence type="ECO:0000313" key="12">
    <source>
        <dbReference type="Proteomes" id="UP000192223"/>
    </source>
</evidence>
<feature type="repeat" description="Solcar" evidence="10">
    <location>
        <begin position="207"/>
        <end position="298"/>
    </location>
</feature>
<evidence type="ECO:0000313" key="14">
    <source>
        <dbReference type="RefSeq" id="XP_018334239.1"/>
    </source>
</evidence>
<feature type="repeat" description="Solcar" evidence="10">
    <location>
        <begin position="5"/>
        <end position="94"/>
    </location>
</feature>
<dbReference type="PROSITE" id="PS50920">
    <property type="entry name" value="SOLCAR"/>
    <property type="match status" value="3"/>
</dbReference>
<keyword evidence="6" id="KW-0999">Mitochondrion inner membrane</keyword>
<gene>
    <name evidence="13 14 15 16" type="primary">LOC108743252</name>
</gene>
<organism evidence="12 16">
    <name type="scientific">Agrilus planipennis</name>
    <name type="common">Emerald ash borer</name>
    <name type="synonym">Agrilus marcopoli</name>
    <dbReference type="NCBI Taxonomy" id="224129"/>
    <lineage>
        <taxon>Eukaryota</taxon>
        <taxon>Metazoa</taxon>
        <taxon>Ecdysozoa</taxon>
        <taxon>Arthropoda</taxon>
        <taxon>Hexapoda</taxon>
        <taxon>Insecta</taxon>
        <taxon>Pterygota</taxon>
        <taxon>Neoptera</taxon>
        <taxon>Endopterygota</taxon>
        <taxon>Coleoptera</taxon>
        <taxon>Polyphaga</taxon>
        <taxon>Elateriformia</taxon>
        <taxon>Buprestoidea</taxon>
        <taxon>Buprestidae</taxon>
        <taxon>Agrilinae</taxon>
        <taxon>Agrilus</taxon>
    </lineage>
</organism>